<dbReference type="SUPFAM" id="SSF50985">
    <property type="entry name" value="RCC1/BLIP-II"/>
    <property type="match status" value="1"/>
</dbReference>
<dbReference type="EMBL" id="BRXZ01001329">
    <property type="protein sequence ID" value="GMH68424.1"/>
    <property type="molecule type" value="Genomic_DNA"/>
</dbReference>
<sequence>MSDSRSRLKQLAGTMSPKRGGEKDVQGDDQAPPPPTFVFCFGSSSNNALGQVKQGGLKRTIFTRAIPSPSPPPMRQRGGGIYGKDGKSGKVLTGSSPVPTSDSPYKVFAGHDITSVVTDGGRIYTWGNRGGG</sequence>
<comment type="caution">
    <text evidence="2">The sequence shown here is derived from an EMBL/GenBank/DDBJ whole genome shotgun (WGS) entry which is preliminary data.</text>
</comment>
<feature type="region of interest" description="Disordered" evidence="1">
    <location>
        <begin position="1"/>
        <end position="37"/>
    </location>
</feature>
<organism evidence="2 3">
    <name type="scientific">Triparma retinervis</name>
    <dbReference type="NCBI Taxonomy" id="2557542"/>
    <lineage>
        <taxon>Eukaryota</taxon>
        <taxon>Sar</taxon>
        <taxon>Stramenopiles</taxon>
        <taxon>Ochrophyta</taxon>
        <taxon>Bolidophyceae</taxon>
        <taxon>Parmales</taxon>
        <taxon>Triparmaceae</taxon>
        <taxon>Triparma</taxon>
    </lineage>
</organism>
<protein>
    <submittedName>
        <fullName evidence="2">Uncharacterized protein</fullName>
    </submittedName>
</protein>
<feature type="non-terminal residue" evidence="2">
    <location>
        <position position="132"/>
    </location>
</feature>
<dbReference type="Proteomes" id="UP001165082">
    <property type="component" value="Unassembled WGS sequence"/>
</dbReference>
<accession>A0A9W7AHG2</accession>
<evidence type="ECO:0000256" key="1">
    <source>
        <dbReference type="SAM" id="MobiDB-lite"/>
    </source>
</evidence>
<keyword evidence="3" id="KW-1185">Reference proteome</keyword>
<dbReference type="AlphaFoldDB" id="A0A9W7AHG2"/>
<feature type="region of interest" description="Disordered" evidence="1">
    <location>
        <begin position="63"/>
        <end position="104"/>
    </location>
</feature>
<reference evidence="2" key="1">
    <citation type="submission" date="2022-07" db="EMBL/GenBank/DDBJ databases">
        <title>Genome analysis of Parmales, a sister group of diatoms, reveals the evolutionary specialization of diatoms from phago-mixotrophs to photoautotrophs.</title>
        <authorList>
            <person name="Ban H."/>
            <person name="Sato S."/>
            <person name="Yoshikawa S."/>
            <person name="Kazumasa Y."/>
            <person name="Nakamura Y."/>
            <person name="Ichinomiya M."/>
            <person name="Saitoh K."/>
            <person name="Sato N."/>
            <person name="Blanc-Mathieu R."/>
            <person name="Endo H."/>
            <person name="Kuwata A."/>
            <person name="Ogata H."/>
        </authorList>
    </citation>
    <scope>NUCLEOTIDE SEQUENCE</scope>
</reference>
<dbReference type="OrthoDB" id="203694at2759"/>
<feature type="compositionally biased region" description="Polar residues" evidence="1">
    <location>
        <begin position="93"/>
        <end position="103"/>
    </location>
</feature>
<proteinExistence type="predicted"/>
<gene>
    <name evidence="2" type="ORF">TrRE_jg9101</name>
</gene>
<evidence type="ECO:0000313" key="3">
    <source>
        <dbReference type="Proteomes" id="UP001165082"/>
    </source>
</evidence>
<name>A0A9W7AHG2_9STRA</name>
<evidence type="ECO:0000313" key="2">
    <source>
        <dbReference type="EMBL" id="GMH68424.1"/>
    </source>
</evidence>
<dbReference type="InterPro" id="IPR009091">
    <property type="entry name" value="RCC1/BLIP-II"/>
</dbReference>